<feature type="compositionally biased region" description="Pro residues" evidence="1">
    <location>
        <begin position="98"/>
        <end position="112"/>
    </location>
</feature>
<evidence type="ECO:0008006" key="4">
    <source>
        <dbReference type="Google" id="ProtNLM"/>
    </source>
</evidence>
<evidence type="ECO:0000313" key="2">
    <source>
        <dbReference type="EMBL" id="SDF06754.1"/>
    </source>
</evidence>
<dbReference type="EMBL" id="FNBC01000023">
    <property type="protein sequence ID" value="SDF06754.1"/>
    <property type="molecule type" value="Genomic_DNA"/>
</dbReference>
<dbReference type="Pfam" id="PF05258">
    <property type="entry name" value="DciA"/>
    <property type="match status" value="1"/>
</dbReference>
<feature type="region of interest" description="Disordered" evidence="1">
    <location>
        <begin position="93"/>
        <end position="114"/>
    </location>
</feature>
<sequence>MPWRLKEVIPEALKRAGGKERLRRGLVLAAWREVVGPSLARLTEAVALEEGTLWVQVPDPVVAHQLTYHRLHLLRRYEERFPGMVKEIRFQVGSPKPQEAPPNPQDPAPPAGVPLAQSRKALALAQEAPPELRDKVARAALALLQRQKGAPCPICQAPSETHPCPTCRRLLGAPMVRKEAERLYRGKPSRLEGEALLAARHLAREKLLQAMRELYPEALRTEEFRPLLADLARRFQSLFPEEALPMGVRSLLEKGELPPP</sequence>
<protein>
    <recommendedName>
        <fullName evidence="4">DUF721 domain-containing protein</fullName>
    </recommendedName>
</protein>
<name>A0A1G7I2Y8_9DEIN</name>
<accession>A0A1G7I2Y8</accession>
<proteinExistence type="predicted"/>
<dbReference type="STRING" id="482827.SAMN04488243_12327"/>
<reference evidence="3" key="1">
    <citation type="submission" date="2016-10" db="EMBL/GenBank/DDBJ databases">
        <authorList>
            <person name="Varghese N."/>
            <person name="Submissions S."/>
        </authorList>
    </citation>
    <scope>NUCLEOTIDE SEQUENCE [LARGE SCALE GENOMIC DNA]</scope>
    <source>
        <strain evidence="3">CGMCC 1.6992</strain>
    </source>
</reference>
<keyword evidence="3" id="KW-1185">Reference proteome</keyword>
<dbReference type="PANTHER" id="PTHR36456">
    <property type="entry name" value="UPF0232 PROTEIN SCO3875"/>
    <property type="match status" value="1"/>
</dbReference>
<evidence type="ECO:0000256" key="1">
    <source>
        <dbReference type="SAM" id="MobiDB-lite"/>
    </source>
</evidence>
<dbReference type="InterPro" id="IPR007922">
    <property type="entry name" value="DciA-like"/>
</dbReference>
<dbReference type="Proteomes" id="UP000199446">
    <property type="component" value="Unassembled WGS sequence"/>
</dbReference>
<dbReference type="AlphaFoldDB" id="A0A1G7I2Y8"/>
<gene>
    <name evidence="2" type="ORF">SAMN04488243_12327</name>
</gene>
<organism evidence="2 3">
    <name type="scientific">Thermus arciformis</name>
    <dbReference type="NCBI Taxonomy" id="482827"/>
    <lineage>
        <taxon>Bacteria</taxon>
        <taxon>Thermotogati</taxon>
        <taxon>Deinococcota</taxon>
        <taxon>Deinococci</taxon>
        <taxon>Thermales</taxon>
        <taxon>Thermaceae</taxon>
        <taxon>Thermus</taxon>
    </lineage>
</organism>
<evidence type="ECO:0000313" key="3">
    <source>
        <dbReference type="Proteomes" id="UP000199446"/>
    </source>
</evidence>
<dbReference type="RefSeq" id="WP_176758178.1">
    <property type="nucleotide sequence ID" value="NZ_FNBC01000023.1"/>
</dbReference>
<dbReference type="PANTHER" id="PTHR36456:SF1">
    <property type="entry name" value="UPF0232 PROTEIN SCO3875"/>
    <property type="match status" value="1"/>
</dbReference>